<comment type="subunit">
    <text evidence="3">Homotrimer.</text>
</comment>
<dbReference type="RefSeq" id="WP_231933444.1">
    <property type="nucleotide sequence ID" value="NZ_LT607753.1"/>
</dbReference>
<evidence type="ECO:0000313" key="6">
    <source>
        <dbReference type="EMBL" id="SCG76732.1"/>
    </source>
</evidence>
<sequence>MKTLDELFGGARVMAILRGYDPEDTVALATAAWDLGVTALEVPIGEPGQLPALAAAVAAGARRNLAVGAGTVVTPEQVTAAATAGAAYTVAPGFDPEVLGASLHAGLPHLPGVATPTEAQRALRAGCQWVKAFPASALGAEWITGILGPFPQLRIVATGGVRPADAPGYLAAGAAMVALGAALADPAALPALRPLLPST</sequence>
<evidence type="ECO:0000256" key="3">
    <source>
        <dbReference type="ARBA" id="ARBA00011233"/>
    </source>
</evidence>
<dbReference type="Proteomes" id="UP000198215">
    <property type="component" value="Chromosome I"/>
</dbReference>
<dbReference type="Gene3D" id="3.20.20.70">
    <property type="entry name" value="Aldolase class I"/>
    <property type="match status" value="1"/>
</dbReference>
<accession>A0A1C5K1T0</accession>
<dbReference type="GO" id="GO:0016829">
    <property type="term" value="F:lyase activity"/>
    <property type="evidence" value="ECO:0007669"/>
    <property type="project" value="UniProtKB-KW"/>
</dbReference>
<gene>
    <name evidence="6" type="ORF">GA0070614_5995</name>
</gene>
<dbReference type="InterPro" id="IPR000887">
    <property type="entry name" value="Aldlse_KDPG_KHG"/>
</dbReference>
<proteinExistence type="inferred from homology"/>
<name>A0A1C5K1T0_9ACTN</name>
<dbReference type="SUPFAM" id="SSF51569">
    <property type="entry name" value="Aldolase"/>
    <property type="match status" value="1"/>
</dbReference>
<evidence type="ECO:0000256" key="2">
    <source>
        <dbReference type="ARBA" id="ARBA00006906"/>
    </source>
</evidence>
<evidence type="ECO:0000256" key="4">
    <source>
        <dbReference type="ARBA" id="ARBA00023239"/>
    </source>
</evidence>
<dbReference type="InterPro" id="IPR013785">
    <property type="entry name" value="Aldolase_TIM"/>
</dbReference>
<keyword evidence="7" id="KW-1185">Reference proteome</keyword>
<dbReference type="EMBL" id="LT607753">
    <property type="protein sequence ID" value="SCG76732.1"/>
    <property type="molecule type" value="Genomic_DNA"/>
</dbReference>
<dbReference type="PANTHER" id="PTHR30246:SF1">
    <property type="entry name" value="2-DEHYDRO-3-DEOXY-6-PHOSPHOGALACTONATE ALDOLASE-RELATED"/>
    <property type="match status" value="1"/>
</dbReference>
<dbReference type="AlphaFoldDB" id="A0A1C5K1T0"/>
<keyword evidence="5" id="KW-0119">Carbohydrate metabolism</keyword>
<keyword evidence="4" id="KW-0456">Lyase</keyword>
<evidence type="ECO:0000256" key="1">
    <source>
        <dbReference type="ARBA" id="ARBA00004761"/>
    </source>
</evidence>
<organism evidence="6 7">
    <name type="scientific">Micromonospora coxensis</name>
    <dbReference type="NCBI Taxonomy" id="356852"/>
    <lineage>
        <taxon>Bacteria</taxon>
        <taxon>Bacillati</taxon>
        <taxon>Actinomycetota</taxon>
        <taxon>Actinomycetes</taxon>
        <taxon>Micromonosporales</taxon>
        <taxon>Micromonosporaceae</taxon>
        <taxon>Micromonospora</taxon>
    </lineage>
</organism>
<comment type="pathway">
    <text evidence="1">Carbohydrate acid metabolism.</text>
</comment>
<protein>
    <submittedName>
        <fullName evidence="6">2-keto-3-deoxy-phosphogluconate aldolase</fullName>
    </submittedName>
</protein>
<evidence type="ECO:0000256" key="5">
    <source>
        <dbReference type="ARBA" id="ARBA00023277"/>
    </source>
</evidence>
<dbReference type="Pfam" id="PF01081">
    <property type="entry name" value="Aldolase"/>
    <property type="match status" value="1"/>
</dbReference>
<dbReference type="PANTHER" id="PTHR30246">
    <property type="entry name" value="2-KETO-3-DEOXY-6-PHOSPHOGLUCONATE ALDOLASE"/>
    <property type="match status" value="1"/>
</dbReference>
<comment type="similarity">
    <text evidence="2">Belongs to the KHG/KDPG aldolase family.</text>
</comment>
<evidence type="ECO:0000313" key="7">
    <source>
        <dbReference type="Proteomes" id="UP000198215"/>
    </source>
</evidence>
<dbReference type="CDD" id="cd00452">
    <property type="entry name" value="KDPG_aldolase"/>
    <property type="match status" value="1"/>
</dbReference>
<reference evidence="7" key="1">
    <citation type="submission" date="2016-06" db="EMBL/GenBank/DDBJ databases">
        <authorList>
            <person name="Varghese N."/>
            <person name="Submissions Spin"/>
        </authorList>
    </citation>
    <scope>NUCLEOTIDE SEQUENCE [LARGE SCALE GENOMIC DNA]</scope>
    <source>
        <strain evidence="7">DSM 45161</strain>
    </source>
</reference>